<evidence type="ECO:0000313" key="4">
    <source>
        <dbReference type="EMBL" id="ORX86484.1"/>
    </source>
</evidence>
<proteinExistence type="predicted"/>
<dbReference type="EMBL" id="MCFE01000569">
    <property type="protein sequence ID" value="ORX86484.1"/>
    <property type="molecule type" value="Genomic_DNA"/>
</dbReference>
<dbReference type="FunFam" id="1.25.40.10:FF:000403">
    <property type="entry name" value="General transcriptional repressor, putative"/>
    <property type="match status" value="1"/>
</dbReference>
<dbReference type="SUPFAM" id="SSF81901">
    <property type="entry name" value="HCP-like"/>
    <property type="match status" value="1"/>
</dbReference>
<feature type="repeat" description="TPR" evidence="3">
    <location>
        <begin position="56"/>
        <end position="89"/>
    </location>
</feature>
<dbReference type="Proteomes" id="UP000193498">
    <property type="component" value="Unassembled WGS sequence"/>
</dbReference>
<feature type="repeat" description="TPR" evidence="3">
    <location>
        <begin position="200"/>
        <end position="233"/>
    </location>
</feature>
<dbReference type="InterPro" id="IPR051630">
    <property type="entry name" value="Corepressor-Demethylase"/>
</dbReference>
<dbReference type="PANTHER" id="PTHR14017:SF1">
    <property type="entry name" value="LD02225P"/>
    <property type="match status" value="1"/>
</dbReference>
<comment type="caution">
    <text evidence="4">The sequence shown here is derived from an EMBL/GenBank/DDBJ whole genome shotgun (WGS) entry which is preliminary data.</text>
</comment>
<name>A0A1Y1XMB0_9FUNG</name>
<feature type="repeat" description="TPR" evidence="3">
    <location>
        <begin position="22"/>
        <end position="55"/>
    </location>
</feature>
<dbReference type="GO" id="GO:0000978">
    <property type="term" value="F:RNA polymerase II cis-regulatory region sequence-specific DNA binding"/>
    <property type="evidence" value="ECO:0007669"/>
    <property type="project" value="TreeGrafter"/>
</dbReference>
<keyword evidence="3" id="KW-0802">TPR repeat</keyword>
<dbReference type="GO" id="GO:0005634">
    <property type="term" value="C:nucleus"/>
    <property type="evidence" value="ECO:0007669"/>
    <property type="project" value="UniProtKB-SubCell"/>
</dbReference>
<keyword evidence="5" id="KW-1185">Reference proteome</keyword>
<dbReference type="InterPro" id="IPR019734">
    <property type="entry name" value="TPR_rpt"/>
</dbReference>
<feature type="repeat" description="TPR" evidence="3">
    <location>
        <begin position="163"/>
        <end position="196"/>
    </location>
</feature>
<accession>A0A1Y1XMB0</accession>
<dbReference type="PROSITE" id="PS50005">
    <property type="entry name" value="TPR"/>
    <property type="match status" value="8"/>
</dbReference>
<feature type="repeat" description="TPR" evidence="3">
    <location>
        <begin position="90"/>
        <end position="123"/>
    </location>
</feature>
<protein>
    <submittedName>
        <fullName evidence="4">TPR-like protein</fullName>
    </submittedName>
</protein>
<dbReference type="AlphaFoldDB" id="A0A1Y1XMB0"/>
<organism evidence="4 5">
    <name type="scientific">Basidiobolus meristosporus CBS 931.73</name>
    <dbReference type="NCBI Taxonomy" id="1314790"/>
    <lineage>
        <taxon>Eukaryota</taxon>
        <taxon>Fungi</taxon>
        <taxon>Fungi incertae sedis</taxon>
        <taxon>Zoopagomycota</taxon>
        <taxon>Entomophthoromycotina</taxon>
        <taxon>Basidiobolomycetes</taxon>
        <taxon>Basidiobolales</taxon>
        <taxon>Basidiobolaceae</taxon>
        <taxon>Basidiobolus</taxon>
    </lineage>
</organism>
<feature type="repeat" description="TPR" evidence="3">
    <location>
        <begin position="306"/>
        <end position="339"/>
    </location>
</feature>
<dbReference type="GO" id="GO:0017053">
    <property type="term" value="C:transcription repressor complex"/>
    <property type="evidence" value="ECO:0007669"/>
    <property type="project" value="TreeGrafter"/>
</dbReference>
<dbReference type="Pfam" id="PF00515">
    <property type="entry name" value="TPR_1"/>
    <property type="match status" value="1"/>
</dbReference>
<feature type="repeat" description="TPR" evidence="3">
    <location>
        <begin position="126"/>
        <end position="159"/>
    </location>
</feature>
<dbReference type="PANTHER" id="PTHR14017">
    <property type="entry name" value="LYSINE-SPECIFIC DEMETHYLASE"/>
    <property type="match status" value="1"/>
</dbReference>
<dbReference type="InterPro" id="IPR011990">
    <property type="entry name" value="TPR-like_helical_dom_sf"/>
</dbReference>
<reference evidence="4 5" key="1">
    <citation type="submission" date="2016-07" db="EMBL/GenBank/DDBJ databases">
        <title>Pervasive Adenine N6-methylation of Active Genes in Fungi.</title>
        <authorList>
            <consortium name="DOE Joint Genome Institute"/>
            <person name="Mondo S.J."/>
            <person name="Dannebaum R.O."/>
            <person name="Kuo R.C."/>
            <person name="Labutti K."/>
            <person name="Haridas S."/>
            <person name="Kuo A."/>
            <person name="Salamov A."/>
            <person name="Ahrendt S.R."/>
            <person name="Lipzen A."/>
            <person name="Sullivan W."/>
            <person name="Andreopoulos W.B."/>
            <person name="Clum A."/>
            <person name="Lindquist E."/>
            <person name="Daum C."/>
            <person name="Ramamoorthy G.K."/>
            <person name="Gryganskyi A."/>
            <person name="Culley D."/>
            <person name="Magnuson J.K."/>
            <person name="James T.Y."/>
            <person name="O'Malley M.A."/>
            <person name="Stajich J.E."/>
            <person name="Spatafora J.W."/>
            <person name="Visel A."/>
            <person name="Grigoriev I.V."/>
        </authorList>
    </citation>
    <scope>NUCLEOTIDE SEQUENCE [LARGE SCALE GENOMIC DNA]</scope>
    <source>
        <strain evidence="4 5">CBS 931.73</strain>
    </source>
</reference>
<dbReference type="STRING" id="1314790.A0A1Y1XMB0"/>
<keyword evidence="2" id="KW-0539">Nucleus</keyword>
<dbReference type="Gene3D" id="1.25.40.10">
    <property type="entry name" value="Tetratricopeptide repeat domain"/>
    <property type="match status" value="2"/>
</dbReference>
<dbReference type="Pfam" id="PF13181">
    <property type="entry name" value="TPR_8"/>
    <property type="match status" value="4"/>
</dbReference>
<dbReference type="PROSITE" id="PS50293">
    <property type="entry name" value="TPR_REGION"/>
    <property type="match status" value="1"/>
</dbReference>
<dbReference type="SUPFAM" id="SSF48452">
    <property type="entry name" value="TPR-like"/>
    <property type="match status" value="1"/>
</dbReference>
<sequence>MVSLEPSPQLSSISQKLASINEHTWLQLGTLAELMLDHNRAISAYEASLRHNPRSVSALEHIASLYGVCEQFPKAVPYLQQILNIEPNRGDIWGSLGHCFLMMDDLQKAHIAYQQALNHLPHPRAPKLWYGIGILYNRCHSLEHAQEAFSTVLRMDPMFEKAQEIHFRLGMIYKEQKKFEKSLQCFQHILHSPPPPFTSVDIWLEIGHVYEQQQEFQLAIDVYSRILSLNRNHAKTLQQLGKLFHQQDTPFTNQNAAISYLTRSLTADRADAQTWHLLGRCYMTKRNHNQAHEAYKQAVSLDEQSPALWCSIGVLYYQNQQYSDALDAYSRAIRINPYMSRVWYNLGALYESDNFQVKKALEAYQRAAELDSNDTHTKKRIQLLMNTLGIRSQLNAPVPQGI</sequence>
<gene>
    <name evidence="4" type="ORF">K493DRAFT_238025</name>
</gene>
<dbReference type="GO" id="GO:0000122">
    <property type="term" value="P:negative regulation of transcription by RNA polymerase II"/>
    <property type="evidence" value="ECO:0007669"/>
    <property type="project" value="TreeGrafter"/>
</dbReference>
<dbReference type="SMART" id="SM00028">
    <property type="entry name" value="TPR"/>
    <property type="match status" value="10"/>
</dbReference>
<evidence type="ECO:0000256" key="2">
    <source>
        <dbReference type="ARBA" id="ARBA00023242"/>
    </source>
</evidence>
<dbReference type="OrthoDB" id="418911at2759"/>
<evidence type="ECO:0000256" key="3">
    <source>
        <dbReference type="PROSITE-ProRule" id="PRU00339"/>
    </source>
</evidence>
<comment type="subcellular location">
    <subcellularLocation>
        <location evidence="1">Nucleus</location>
    </subcellularLocation>
</comment>
<dbReference type="InParanoid" id="A0A1Y1XMB0"/>
<dbReference type="GO" id="GO:0031490">
    <property type="term" value="F:chromatin DNA binding"/>
    <property type="evidence" value="ECO:0007669"/>
    <property type="project" value="TreeGrafter"/>
</dbReference>
<evidence type="ECO:0000313" key="5">
    <source>
        <dbReference type="Proteomes" id="UP000193498"/>
    </source>
</evidence>
<feature type="non-terminal residue" evidence="4">
    <location>
        <position position="402"/>
    </location>
</feature>
<evidence type="ECO:0000256" key="1">
    <source>
        <dbReference type="ARBA" id="ARBA00004123"/>
    </source>
</evidence>
<feature type="repeat" description="TPR" evidence="3">
    <location>
        <begin position="272"/>
        <end position="305"/>
    </location>
</feature>